<dbReference type="SUPFAM" id="SSF54427">
    <property type="entry name" value="NTF2-like"/>
    <property type="match status" value="1"/>
</dbReference>
<dbReference type="RefSeq" id="WP_105748988.1">
    <property type="nucleotide sequence ID" value="NZ_PVLQ01000050.1"/>
</dbReference>
<evidence type="ECO:0000259" key="1">
    <source>
        <dbReference type="Pfam" id="PF13474"/>
    </source>
</evidence>
<dbReference type="InterPro" id="IPR037401">
    <property type="entry name" value="SnoaL-like"/>
</dbReference>
<dbReference type="InterPro" id="IPR032710">
    <property type="entry name" value="NTF2-like_dom_sf"/>
</dbReference>
<organism evidence="2 3">
    <name type="scientific">Malikia granosa</name>
    <dbReference type="NCBI Taxonomy" id="263067"/>
    <lineage>
        <taxon>Bacteria</taxon>
        <taxon>Pseudomonadati</taxon>
        <taxon>Pseudomonadota</taxon>
        <taxon>Betaproteobacteria</taxon>
        <taxon>Burkholderiales</taxon>
        <taxon>Comamonadaceae</taxon>
        <taxon>Malikia</taxon>
    </lineage>
</organism>
<dbReference type="AlphaFoldDB" id="A0A2S9K2X5"/>
<evidence type="ECO:0000313" key="3">
    <source>
        <dbReference type="Proteomes" id="UP000238589"/>
    </source>
</evidence>
<dbReference type="PANTHER" id="PTHR34957">
    <property type="entry name" value="NUCLEAR TRANSPORT FACTOR 2 (NTF2) FAMILY PROTEIN"/>
    <property type="match status" value="1"/>
</dbReference>
<dbReference type="Gene3D" id="3.10.450.50">
    <property type="match status" value="1"/>
</dbReference>
<dbReference type="Pfam" id="PF13474">
    <property type="entry name" value="SnoaL_3"/>
    <property type="match status" value="1"/>
</dbReference>
<protein>
    <submittedName>
        <fullName evidence="2">DUF4440 domain-containing protein</fullName>
    </submittedName>
</protein>
<dbReference type="Proteomes" id="UP000238589">
    <property type="component" value="Unassembled WGS sequence"/>
</dbReference>
<proteinExistence type="predicted"/>
<dbReference type="EMBL" id="PVLQ01000050">
    <property type="protein sequence ID" value="PRD64725.1"/>
    <property type="molecule type" value="Genomic_DNA"/>
</dbReference>
<name>A0A2S9K2X5_9BURK</name>
<keyword evidence="3" id="KW-1185">Reference proteome</keyword>
<accession>A0A2S9K2X5</accession>
<evidence type="ECO:0000313" key="2">
    <source>
        <dbReference type="EMBL" id="PRD64725.1"/>
    </source>
</evidence>
<reference evidence="2 3" key="1">
    <citation type="submission" date="2018-03" db="EMBL/GenBank/DDBJ databases">
        <title>Comparative genomics illustrates the genes involved in a hyperalkaliphilic mechanisms of Serpentinomonas isolated from highly-alkaline calcium-rich serpentinized springs.</title>
        <authorList>
            <person name="Suzuki S."/>
            <person name="Ishii S."/>
            <person name="Walworth N."/>
            <person name="Bird L."/>
            <person name="Kuenen J.G."/>
            <person name="Nealson K.H."/>
        </authorList>
    </citation>
    <scope>NUCLEOTIDE SEQUENCE [LARGE SCALE GENOMIC DNA]</scope>
    <source>
        <strain evidence="2 3">P1</strain>
    </source>
</reference>
<sequence>MRSPLISDAESDELEETFYAALRAGDLERLMACWADDDEVVCIHPGGVRLVGLRAVRDSFRELLAQGGVQMQVQEVQRVHAPGCCIHSVVERLEVMTGEGLRHGYLLATNVYAKTERGWRLLTHHASPADAEALAELAQQSHTLH</sequence>
<gene>
    <name evidence="2" type="ORF">C6P64_12970</name>
</gene>
<feature type="domain" description="SnoaL-like" evidence="1">
    <location>
        <begin position="16"/>
        <end position="129"/>
    </location>
</feature>
<dbReference type="OrthoDB" id="5767026at2"/>
<dbReference type="PANTHER" id="PTHR34957:SF1">
    <property type="entry name" value="NUCLEAR TRANSPORT FACTOR 2 (NTF2) FAMILY PROTEIN"/>
    <property type="match status" value="1"/>
</dbReference>
<comment type="caution">
    <text evidence="2">The sequence shown here is derived from an EMBL/GenBank/DDBJ whole genome shotgun (WGS) entry which is preliminary data.</text>
</comment>